<dbReference type="InterPro" id="IPR036388">
    <property type="entry name" value="WH-like_DNA-bd_sf"/>
</dbReference>
<keyword evidence="6" id="KW-1185">Reference proteome</keyword>
<dbReference type="Gene3D" id="1.10.10.10">
    <property type="entry name" value="Winged helix-like DNA-binding domain superfamily/Winged helix DNA-binding domain"/>
    <property type="match status" value="1"/>
</dbReference>
<evidence type="ECO:0000256" key="2">
    <source>
        <dbReference type="ARBA" id="ARBA00023125"/>
    </source>
</evidence>
<evidence type="ECO:0000313" key="6">
    <source>
        <dbReference type="Proteomes" id="UP000198953"/>
    </source>
</evidence>
<dbReference type="STRING" id="46177.SAMN05660976_04577"/>
<gene>
    <name evidence="5" type="ORF">SAMN05660976_04577</name>
</gene>
<dbReference type="InterPro" id="IPR036390">
    <property type="entry name" value="WH_DNA-bd_sf"/>
</dbReference>
<dbReference type="CDD" id="cd00090">
    <property type="entry name" value="HTH_ARSR"/>
    <property type="match status" value="1"/>
</dbReference>
<feature type="domain" description="HTH arsR-type" evidence="4">
    <location>
        <begin position="256"/>
        <end position="342"/>
    </location>
</feature>
<proteinExistence type="predicted"/>
<dbReference type="PANTHER" id="PTHR43132">
    <property type="entry name" value="ARSENICAL RESISTANCE OPERON REPRESSOR ARSR-RELATED"/>
    <property type="match status" value="1"/>
</dbReference>
<dbReference type="OrthoDB" id="3569145at2"/>
<name>A0A1H7WUK4_9ACTN</name>
<dbReference type="GO" id="GO:0003700">
    <property type="term" value="F:DNA-binding transcription factor activity"/>
    <property type="evidence" value="ECO:0007669"/>
    <property type="project" value="InterPro"/>
</dbReference>
<evidence type="ECO:0000256" key="3">
    <source>
        <dbReference type="ARBA" id="ARBA00023163"/>
    </source>
</evidence>
<keyword evidence="3" id="KW-0804">Transcription</keyword>
<accession>A0A1H7WUK4</accession>
<sequence>MGANVSRTTVRSELRLSSVPRVSVSISPNLTALAVVADALAGRRRGLPDAWRKAIAARVRATGHQAARPIGAPGHSVVPDSVVPLAPPLGDVPMREQLDALRDAPPDRLIRDLEQAFGPAAVPAHWRPAAARPERWLRGYANALADVWSAVEPMWRRARPLLDREIARVGVASMRGAPELLLGSLNRRVVCTGGSLFVADIEPSAYDLGDRPVVLVPMLAGEDSVIVSLDGPDAVWIAYPLPGSAALWRRPAAPAPAPAPAARVAGELSALVGPVRARLLLALDRPMTMSALATRLNLAPGGLTYHCDRLRAARLVARERRGREVWISRTARADELLDLFRR</sequence>
<dbReference type="SUPFAM" id="SSF46785">
    <property type="entry name" value="Winged helix' DNA-binding domain"/>
    <property type="match status" value="1"/>
</dbReference>
<organism evidence="5 6">
    <name type="scientific">Nonomuraea pusilla</name>
    <dbReference type="NCBI Taxonomy" id="46177"/>
    <lineage>
        <taxon>Bacteria</taxon>
        <taxon>Bacillati</taxon>
        <taxon>Actinomycetota</taxon>
        <taxon>Actinomycetes</taxon>
        <taxon>Streptosporangiales</taxon>
        <taxon>Streptosporangiaceae</taxon>
        <taxon>Nonomuraea</taxon>
    </lineage>
</organism>
<dbReference type="SMART" id="SM00418">
    <property type="entry name" value="HTH_ARSR"/>
    <property type="match status" value="1"/>
</dbReference>
<keyword evidence="2" id="KW-0238">DNA-binding</keyword>
<dbReference type="RefSeq" id="WP_091102624.1">
    <property type="nucleotide sequence ID" value="NZ_FOBF01000011.1"/>
</dbReference>
<protein>
    <submittedName>
        <fullName evidence="5">Helix-turn-helix domain-containing protein</fullName>
    </submittedName>
</protein>
<dbReference type="AlphaFoldDB" id="A0A1H7WUK4"/>
<dbReference type="PANTHER" id="PTHR43132:SF6">
    <property type="entry name" value="HTH-TYPE TRANSCRIPTIONAL REPRESSOR CZRA"/>
    <property type="match status" value="1"/>
</dbReference>
<reference evidence="5 6" key="1">
    <citation type="submission" date="2016-10" db="EMBL/GenBank/DDBJ databases">
        <authorList>
            <person name="de Groot N.N."/>
        </authorList>
    </citation>
    <scope>NUCLEOTIDE SEQUENCE [LARGE SCALE GENOMIC DNA]</scope>
    <source>
        <strain evidence="5 6">DSM 43357</strain>
    </source>
</reference>
<dbReference type="InterPro" id="IPR001845">
    <property type="entry name" value="HTH_ArsR_DNA-bd_dom"/>
</dbReference>
<evidence type="ECO:0000313" key="5">
    <source>
        <dbReference type="EMBL" id="SEM24567.1"/>
    </source>
</evidence>
<evidence type="ECO:0000256" key="1">
    <source>
        <dbReference type="ARBA" id="ARBA00023015"/>
    </source>
</evidence>
<dbReference type="InterPro" id="IPR051011">
    <property type="entry name" value="Metal_resp_trans_reg"/>
</dbReference>
<dbReference type="GO" id="GO:0003677">
    <property type="term" value="F:DNA binding"/>
    <property type="evidence" value="ECO:0007669"/>
    <property type="project" value="UniProtKB-KW"/>
</dbReference>
<keyword evidence="1" id="KW-0805">Transcription regulation</keyword>
<dbReference type="InterPro" id="IPR011991">
    <property type="entry name" value="ArsR-like_HTH"/>
</dbReference>
<dbReference type="Proteomes" id="UP000198953">
    <property type="component" value="Unassembled WGS sequence"/>
</dbReference>
<dbReference type="Pfam" id="PF12840">
    <property type="entry name" value="HTH_20"/>
    <property type="match status" value="1"/>
</dbReference>
<evidence type="ECO:0000259" key="4">
    <source>
        <dbReference type="PROSITE" id="PS50987"/>
    </source>
</evidence>
<dbReference type="EMBL" id="FOBF01000011">
    <property type="protein sequence ID" value="SEM24567.1"/>
    <property type="molecule type" value="Genomic_DNA"/>
</dbReference>
<dbReference type="PROSITE" id="PS50987">
    <property type="entry name" value="HTH_ARSR_2"/>
    <property type="match status" value="1"/>
</dbReference>